<dbReference type="InterPro" id="IPR011032">
    <property type="entry name" value="GroES-like_sf"/>
</dbReference>
<dbReference type="GO" id="GO:0016491">
    <property type="term" value="F:oxidoreductase activity"/>
    <property type="evidence" value="ECO:0007669"/>
    <property type="project" value="UniProtKB-KW"/>
</dbReference>
<dbReference type="RefSeq" id="WP_377375075.1">
    <property type="nucleotide sequence ID" value="NZ_JBHSSW010000003.1"/>
</dbReference>
<dbReference type="Proteomes" id="UP001596303">
    <property type="component" value="Unassembled WGS sequence"/>
</dbReference>
<dbReference type="InterPro" id="IPR051397">
    <property type="entry name" value="Zn-ADH-like_protein"/>
</dbReference>
<name>A0ABW1S701_9PROT</name>
<dbReference type="Pfam" id="PF00107">
    <property type="entry name" value="ADH_zinc_N"/>
    <property type="match status" value="1"/>
</dbReference>
<dbReference type="EC" id="1.-.-.-" evidence="2"/>
<dbReference type="PANTHER" id="PTHR43677:SF4">
    <property type="entry name" value="QUINONE OXIDOREDUCTASE-LIKE PROTEIN 2"/>
    <property type="match status" value="1"/>
</dbReference>
<dbReference type="Gene3D" id="3.90.180.10">
    <property type="entry name" value="Medium-chain alcohol dehydrogenases, catalytic domain"/>
    <property type="match status" value="1"/>
</dbReference>
<reference evidence="3" key="1">
    <citation type="journal article" date="2019" name="Int. J. Syst. Evol. Microbiol.">
        <title>The Global Catalogue of Microorganisms (GCM) 10K type strain sequencing project: providing services to taxonomists for standard genome sequencing and annotation.</title>
        <authorList>
            <consortium name="The Broad Institute Genomics Platform"/>
            <consortium name="The Broad Institute Genome Sequencing Center for Infectious Disease"/>
            <person name="Wu L."/>
            <person name="Ma J."/>
        </authorList>
    </citation>
    <scope>NUCLEOTIDE SEQUENCE [LARGE SCALE GENOMIC DNA]</scope>
    <source>
        <strain evidence="3">CGMCC-1.15741</strain>
    </source>
</reference>
<sequence>MAYPLAVISERFGPPDSYELRNLQPGIPGPGEVRIRVKSACVNFVDVLMATGKYQVKLPLPCVPGIECAGIVDAIGEDVSTLTIGDRVLVSQGNGQAFAQSRIALAEKAFRIPDAMPFDEAAVFKMNYTTAYHALVQRGQVKPGESLLVLGASGGVGYACIELGKALGAFVIASASSPAKRTLAKQAGADMVIDSQSEDWRGDLKAANQGRPVDVIVDPVGGQMSETAFRSLAWNGRHLMIGFAAGDIPRLPTNLAILKGAALIGVDVHQFTVREKQLGLENLANLFALYEAGKLRPPIGHRFPLAEFAEAMSLVASGGSVGRVVLDMPDD</sequence>
<dbReference type="EMBL" id="JBHSSW010000003">
    <property type="protein sequence ID" value="MFC6196953.1"/>
    <property type="molecule type" value="Genomic_DNA"/>
</dbReference>
<organism evidence="2 3">
    <name type="scientific">Ponticaulis profundi</name>
    <dbReference type="NCBI Taxonomy" id="2665222"/>
    <lineage>
        <taxon>Bacteria</taxon>
        <taxon>Pseudomonadati</taxon>
        <taxon>Pseudomonadota</taxon>
        <taxon>Alphaproteobacteria</taxon>
        <taxon>Hyphomonadales</taxon>
        <taxon>Hyphomonadaceae</taxon>
        <taxon>Ponticaulis</taxon>
    </lineage>
</organism>
<dbReference type="InterPro" id="IPR013154">
    <property type="entry name" value="ADH-like_N"/>
</dbReference>
<keyword evidence="2" id="KW-0560">Oxidoreductase</keyword>
<dbReference type="SUPFAM" id="SSF51735">
    <property type="entry name" value="NAD(P)-binding Rossmann-fold domains"/>
    <property type="match status" value="1"/>
</dbReference>
<dbReference type="InterPro" id="IPR013149">
    <property type="entry name" value="ADH-like_C"/>
</dbReference>
<feature type="domain" description="Enoyl reductase (ER)" evidence="1">
    <location>
        <begin position="13"/>
        <end position="326"/>
    </location>
</feature>
<evidence type="ECO:0000313" key="2">
    <source>
        <dbReference type="EMBL" id="MFC6196953.1"/>
    </source>
</evidence>
<dbReference type="CDD" id="cd08241">
    <property type="entry name" value="QOR1"/>
    <property type="match status" value="1"/>
</dbReference>
<comment type="caution">
    <text evidence="2">The sequence shown here is derived from an EMBL/GenBank/DDBJ whole genome shotgun (WGS) entry which is preliminary data.</text>
</comment>
<dbReference type="PANTHER" id="PTHR43677">
    <property type="entry name" value="SHORT-CHAIN DEHYDROGENASE/REDUCTASE"/>
    <property type="match status" value="1"/>
</dbReference>
<evidence type="ECO:0000259" key="1">
    <source>
        <dbReference type="SMART" id="SM00829"/>
    </source>
</evidence>
<dbReference type="InterPro" id="IPR020843">
    <property type="entry name" value="ER"/>
</dbReference>
<keyword evidence="3" id="KW-1185">Reference proteome</keyword>
<dbReference type="SUPFAM" id="SSF50129">
    <property type="entry name" value="GroES-like"/>
    <property type="match status" value="1"/>
</dbReference>
<proteinExistence type="predicted"/>
<dbReference type="Pfam" id="PF08240">
    <property type="entry name" value="ADH_N"/>
    <property type="match status" value="1"/>
</dbReference>
<protein>
    <submittedName>
        <fullName evidence="2">NADPH:quinone oxidoreductase family protein</fullName>
        <ecNumber evidence="2">1.-.-.-</ecNumber>
    </submittedName>
</protein>
<evidence type="ECO:0000313" key="3">
    <source>
        <dbReference type="Proteomes" id="UP001596303"/>
    </source>
</evidence>
<gene>
    <name evidence="2" type="ORF">ACFQDM_02635</name>
</gene>
<dbReference type="InterPro" id="IPR036291">
    <property type="entry name" value="NAD(P)-bd_dom_sf"/>
</dbReference>
<dbReference type="Gene3D" id="3.40.50.720">
    <property type="entry name" value="NAD(P)-binding Rossmann-like Domain"/>
    <property type="match status" value="1"/>
</dbReference>
<accession>A0ABW1S701</accession>
<dbReference type="SMART" id="SM00829">
    <property type="entry name" value="PKS_ER"/>
    <property type="match status" value="1"/>
</dbReference>